<gene>
    <name evidence="2" type="ORF">AWC27_10890</name>
</gene>
<evidence type="ECO:0000313" key="2">
    <source>
        <dbReference type="EMBL" id="ORW90369.1"/>
    </source>
</evidence>
<accession>A0A1X2DRS4</accession>
<sequence length="201" mass="22335">MSDRSDREAFTLNPHTWLIARIVGRNPLLRRSDRIEAFVIVLALVVSLVAIPVTGVVGASVYSARWRQYDQQAHTRHTVTATVISARATAERESNQAVVQAKWPVGADERSGSFEHRKPVKPGDRIQVWVDTAGNLTPPPTPAWRAVGDAVLTAMTVLLIVGLAITWLRSVVGSRLDRTRDAQWEHEIACLQEHGGRTNWH</sequence>
<dbReference type="RefSeq" id="WP_085672846.1">
    <property type="nucleotide sequence ID" value="NZ_JACKRU010000056.1"/>
</dbReference>
<protein>
    <recommendedName>
        <fullName evidence="4">Transmembrane protein</fullName>
    </recommendedName>
</protein>
<dbReference type="Proteomes" id="UP000193317">
    <property type="component" value="Unassembled WGS sequence"/>
</dbReference>
<evidence type="ECO:0000313" key="3">
    <source>
        <dbReference type="Proteomes" id="UP000193317"/>
    </source>
</evidence>
<dbReference type="PANTHER" id="PTHR42305">
    <property type="entry name" value="MEMBRANE PROTEIN RV1733C-RELATED"/>
    <property type="match status" value="1"/>
</dbReference>
<dbReference type="AlphaFoldDB" id="A0A1X2DRS4"/>
<proteinExistence type="predicted"/>
<reference evidence="2 3" key="1">
    <citation type="submission" date="2016-01" db="EMBL/GenBank/DDBJ databases">
        <title>The new phylogeny of the genus Mycobacterium.</title>
        <authorList>
            <person name="Tarcisio F."/>
            <person name="Conor M."/>
            <person name="Antonella G."/>
            <person name="Elisabetta G."/>
            <person name="Giulia F.S."/>
            <person name="Sara T."/>
            <person name="Anna F."/>
            <person name="Clotilde B."/>
            <person name="Roberto B."/>
            <person name="Veronica D.S."/>
            <person name="Fabio R."/>
            <person name="Monica P."/>
            <person name="Olivier J."/>
            <person name="Enrico T."/>
            <person name="Nicola S."/>
        </authorList>
    </citation>
    <scope>NUCLEOTIDE SEQUENCE [LARGE SCALE GENOMIC DNA]</scope>
    <source>
        <strain evidence="2 3">DSM 44166</strain>
    </source>
</reference>
<comment type="caution">
    <text evidence="2">The sequence shown here is derived from an EMBL/GenBank/DDBJ whole genome shotgun (WGS) entry which is preliminary data.</text>
</comment>
<dbReference type="PANTHER" id="PTHR42305:SF1">
    <property type="entry name" value="MEMBRANE PROTEIN RV1733C-RELATED"/>
    <property type="match status" value="1"/>
</dbReference>
<keyword evidence="1" id="KW-0812">Transmembrane</keyword>
<keyword evidence="1" id="KW-1133">Transmembrane helix</keyword>
<keyword evidence="1" id="KW-0472">Membrane</keyword>
<dbReference type="InterPro" id="IPR039708">
    <property type="entry name" value="MT1774/Rv1733c-like"/>
</dbReference>
<evidence type="ECO:0008006" key="4">
    <source>
        <dbReference type="Google" id="ProtNLM"/>
    </source>
</evidence>
<keyword evidence="3" id="KW-1185">Reference proteome</keyword>
<feature type="transmembrane region" description="Helical" evidence="1">
    <location>
        <begin position="150"/>
        <end position="168"/>
    </location>
</feature>
<name>A0A1X2DRS4_MYCSZ</name>
<dbReference type="EMBL" id="LQPW01000163">
    <property type="protein sequence ID" value="ORW90369.1"/>
    <property type="molecule type" value="Genomic_DNA"/>
</dbReference>
<evidence type="ECO:0000256" key="1">
    <source>
        <dbReference type="SAM" id="Phobius"/>
    </source>
</evidence>
<organism evidence="2 3">
    <name type="scientific">Mycobacterium szulgai</name>
    <dbReference type="NCBI Taxonomy" id="1787"/>
    <lineage>
        <taxon>Bacteria</taxon>
        <taxon>Bacillati</taxon>
        <taxon>Actinomycetota</taxon>
        <taxon>Actinomycetes</taxon>
        <taxon>Mycobacteriales</taxon>
        <taxon>Mycobacteriaceae</taxon>
        <taxon>Mycobacterium</taxon>
    </lineage>
</organism>
<dbReference type="OrthoDB" id="4542680at2"/>
<feature type="transmembrane region" description="Helical" evidence="1">
    <location>
        <begin position="37"/>
        <end position="62"/>
    </location>
</feature>